<evidence type="ECO:0000256" key="1">
    <source>
        <dbReference type="SAM" id="MobiDB-lite"/>
    </source>
</evidence>
<dbReference type="EMBL" id="JBGBPQ010000015">
    <property type="protein sequence ID" value="KAL1510781.1"/>
    <property type="molecule type" value="Genomic_DNA"/>
</dbReference>
<keyword evidence="4" id="KW-1185">Reference proteome</keyword>
<dbReference type="PRINTS" id="PR01217">
    <property type="entry name" value="PRICHEXTENSN"/>
</dbReference>
<comment type="caution">
    <text evidence="3">The sequence shown here is derived from an EMBL/GenBank/DDBJ whole genome shotgun (WGS) entry which is preliminary data.</text>
</comment>
<evidence type="ECO:0000256" key="2">
    <source>
        <dbReference type="SAM" id="Phobius"/>
    </source>
</evidence>
<sequence length="421" mass="45944">MPRYSRAKTAPADEDSLSTIVKERQSGRRSQLSQWLPVRTSRRGRIGKAGLPLPTSLEDDNGETNEPMRFNVIGVLTLIGGVFLLFGGTNFEADSTSQAGNGEVLLQSEADASHEDEAYEDASQHDALESAFSRMSQTSAAHLAAPLPPSWPAPSPYPKPPSPTPPPQSPAPSPMSPPPPSPSPPPPSVPPMPSLPPPPLPPTPKLPAIEVVLNSRFHRLPFKRSLWKENGELADAGVLVHAFDGWENHGLNGNQESADQSASLIFDNNGYPGSKIPVFSNEGGFILRPGITRLKCAKATDSGGHCDTSRMCPSITTVGESWQYRDHPGDGCHGTWRPEDIGVYLHRVANWQLTTGQREYNEFIIDGDHMRAHPSSIEAFYNSAAWQQERFNAKHGLRVPLVKLDVYNWETPFTCVNNCDA</sequence>
<dbReference type="PANTHER" id="PTHR45691">
    <property type="entry name" value="PROTEIN DIAPHANOUS"/>
    <property type="match status" value="1"/>
</dbReference>
<accession>A0AB34J0T9</accession>
<name>A0AB34J0T9_PRYPA</name>
<protein>
    <submittedName>
        <fullName evidence="3">Uncharacterized protein</fullName>
    </submittedName>
</protein>
<dbReference type="PANTHER" id="PTHR45691:SF6">
    <property type="entry name" value="PROTEIN DIAPHANOUS"/>
    <property type="match status" value="1"/>
</dbReference>
<organism evidence="3 4">
    <name type="scientific">Prymnesium parvum</name>
    <name type="common">Toxic golden alga</name>
    <dbReference type="NCBI Taxonomy" id="97485"/>
    <lineage>
        <taxon>Eukaryota</taxon>
        <taxon>Haptista</taxon>
        <taxon>Haptophyta</taxon>
        <taxon>Prymnesiophyceae</taxon>
        <taxon>Prymnesiales</taxon>
        <taxon>Prymnesiaceae</taxon>
        <taxon>Prymnesium</taxon>
    </lineage>
</organism>
<dbReference type="AlphaFoldDB" id="A0AB34J0T9"/>
<keyword evidence="2" id="KW-0812">Transmembrane</keyword>
<feature type="transmembrane region" description="Helical" evidence="2">
    <location>
        <begin position="70"/>
        <end position="88"/>
    </location>
</feature>
<feature type="compositionally biased region" description="Pro residues" evidence="1">
    <location>
        <begin position="146"/>
        <end position="202"/>
    </location>
</feature>
<evidence type="ECO:0000313" key="3">
    <source>
        <dbReference type="EMBL" id="KAL1510781.1"/>
    </source>
</evidence>
<proteinExistence type="predicted"/>
<evidence type="ECO:0000313" key="4">
    <source>
        <dbReference type="Proteomes" id="UP001515480"/>
    </source>
</evidence>
<keyword evidence="2" id="KW-1133">Transmembrane helix</keyword>
<dbReference type="Proteomes" id="UP001515480">
    <property type="component" value="Unassembled WGS sequence"/>
</dbReference>
<dbReference type="InterPro" id="IPR051412">
    <property type="entry name" value="Formin_Homology_Diaphanous_sf"/>
</dbReference>
<feature type="region of interest" description="Disordered" evidence="1">
    <location>
        <begin position="1"/>
        <end position="34"/>
    </location>
</feature>
<feature type="region of interest" description="Disordered" evidence="1">
    <location>
        <begin position="133"/>
        <end position="202"/>
    </location>
</feature>
<dbReference type="GO" id="GO:0005884">
    <property type="term" value="C:actin filament"/>
    <property type="evidence" value="ECO:0007669"/>
    <property type="project" value="TreeGrafter"/>
</dbReference>
<keyword evidence="2" id="KW-0472">Membrane</keyword>
<gene>
    <name evidence="3" type="ORF">AB1Y20_007067</name>
</gene>
<dbReference type="GO" id="GO:0030041">
    <property type="term" value="P:actin filament polymerization"/>
    <property type="evidence" value="ECO:0007669"/>
    <property type="project" value="TreeGrafter"/>
</dbReference>
<reference evidence="3 4" key="1">
    <citation type="journal article" date="2024" name="Science">
        <title>Giant polyketide synthase enzymes in the biosynthesis of giant marine polyether toxins.</title>
        <authorList>
            <person name="Fallon T.R."/>
            <person name="Shende V.V."/>
            <person name="Wierzbicki I.H."/>
            <person name="Pendleton A.L."/>
            <person name="Watervoot N.F."/>
            <person name="Auber R.P."/>
            <person name="Gonzalez D.J."/>
            <person name="Wisecaver J.H."/>
            <person name="Moore B.S."/>
        </authorList>
    </citation>
    <scope>NUCLEOTIDE SEQUENCE [LARGE SCALE GENOMIC DNA]</scope>
    <source>
        <strain evidence="3 4">12B1</strain>
    </source>
</reference>